<dbReference type="InterPro" id="IPR000101">
    <property type="entry name" value="GGT_peptidase"/>
</dbReference>
<dbReference type="InterPro" id="IPR029055">
    <property type="entry name" value="Ntn_hydrolases_N"/>
</dbReference>
<keyword evidence="1" id="KW-0472">Membrane</keyword>
<protein>
    <recommendedName>
        <fullName evidence="4">Gamma-glutamyltransferase</fullName>
    </recommendedName>
</protein>
<dbReference type="Pfam" id="PF01019">
    <property type="entry name" value="G_glu_transpept"/>
    <property type="match status" value="1"/>
</dbReference>
<evidence type="ECO:0000313" key="3">
    <source>
        <dbReference type="Proteomes" id="UP001153292"/>
    </source>
</evidence>
<organism evidence="2 3">
    <name type="scientific">Chilo suppressalis</name>
    <name type="common">Asiatic rice borer moth</name>
    <dbReference type="NCBI Taxonomy" id="168631"/>
    <lineage>
        <taxon>Eukaryota</taxon>
        <taxon>Metazoa</taxon>
        <taxon>Ecdysozoa</taxon>
        <taxon>Arthropoda</taxon>
        <taxon>Hexapoda</taxon>
        <taxon>Insecta</taxon>
        <taxon>Pterygota</taxon>
        <taxon>Neoptera</taxon>
        <taxon>Endopterygota</taxon>
        <taxon>Lepidoptera</taxon>
        <taxon>Glossata</taxon>
        <taxon>Ditrysia</taxon>
        <taxon>Pyraloidea</taxon>
        <taxon>Crambidae</taxon>
        <taxon>Crambinae</taxon>
        <taxon>Chilo</taxon>
    </lineage>
</organism>
<evidence type="ECO:0008006" key="4">
    <source>
        <dbReference type="Google" id="ProtNLM"/>
    </source>
</evidence>
<dbReference type="EMBL" id="OU963896">
    <property type="protein sequence ID" value="CAH2988980.1"/>
    <property type="molecule type" value="Genomic_DNA"/>
</dbReference>
<proteinExistence type="predicted"/>
<evidence type="ECO:0000313" key="2">
    <source>
        <dbReference type="EMBL" id="CAH2988980.1"/>
    </source>
</evidence>
<accession>A0ABN8LB77</accession>
<feature type="transmembrane region" description="Helical" evidence="1">
    <location>
        <begin position="48"/>
        <end position="70"/>
    </location>
</feature>
<keyword evidence="1" id="KW-0812">Transmembrane</keyword>
<dbReference type="PRINTS" id="PR01210">
    <property type="entry name" value="GGTRANSPTASE"/>
</dbReference>
<dbReference type="Proteomes" id="UP001153292">
    <property type="component" value="Chromosome 3"/>
</dbReference>
<dbReference type="PANTHER" id="PTHR11686:SF9">
    <property type="entry name" value="RE13973P"/>
    <property type="match status" value="1"/>
</dbReference>
<gene>
    <name evidence="2" type="ORF">CHILSU_LOCUS8388</name>
</gene>
<dbReference type="PANTHER" id="PTHR11686">
    <property type="entry name" value="GAMMA GLUTAMYL TRANSPEPTIDASE"/>
    <property type="match status" value="1"/>
</dbReference>
<reference evidence="2" key="1">
    <citation type="submission" date="2021-12" db="EMBL/GenBank/DDBJ databases">
        <authorList>
            <person name="King R."/>
        </authorList>
    </citation>
    <scope>NUCLEOTIDE SEQUENCE</scope>
</reference>
<dbReference type="SUPFAM" id="SSF56235">
    <property type="entry name" value="N-terminal nucleophile aminohydrolases (Ntn hydrolases)"/>
    <property type="match status" value="1"/>
</dbReference>
<name>A0ABN8LB77_CHISP</name>
<sequence>MTGDTASDSPEHQPPGVVELREDIPLKAGVGMSGGMWGGGGCARGPKLIVAAFAVLSAAITLALLTQIYYGDYEVVPHGAASSSVAACSRAGTDALKAGGFALDAAVAAALCLAVAAPHRTSMDASGSMLYWEYRQSRTQQPTLIEWGGSMSKTLTPRPPRLVAAMAALHSQLGVLPWSRLLQPAIDIARVGFPVSEGLAAVEGAAASTVIVPGTLRSAHALADFLESLQHNTSSELSAAWGSESLLRKSSVQPTTAGETRVWAGGAGATVALQALVSALESPLTKPDQESLKVVKSLQLSAAAAGSEWPPTGVASGLAVVDRRDNYLALVTGLSVPFGNGALTGEGWAYDDPTAPLDLAPALLTDDQICGTRYIVGAESSAALAQAALVLATGGGAGGVERARFDILRGGALALEASRPEPLLPSLVPTVNASLPYAAVNVVQQRGDALLSHADSRGGGLASRF</sequence>
<evidence type="ECO:0000256" key="1">
    <source>
        <dbReference type="SAM" id="Phobius"/>
    </source>
</evidence>
<keyword evidence="1" id="KW-1133">Transmembrane helix</keyword>
<keyword evidence="3" id="KW-1185">Reference proteome</keyword>